<accession>D8QN42</accession>
<gene>
    <name evidence="3" type="ORF">SELMODRAFT_402807</name>
</gene>
<dbReference type="EMBL" id="GL377565">
    <property type="protein sequence ID" value="EFJ38690.1"/>
    <property type="molecule type" value="Genomic_DNA"/>
</dbReference>
<sequence>MNHMTRWFATLLGMFTVKRISSKELADSEDSLDRSGSLSGSEGCLTPRALAKLKWLSKRKEAKRKAALLRVEQQYRKQDDMFWENTGAVWQRTILTGEKCEPPDFSGLILYDERGNRVPEYPAKSPRAGSGAGSLF</sequence>
<evidence type="ECO:0000256" key="1">
    <source>
        <dbReference type="SAM" id="MobiDB-lite"/>
    </source>
</evidence>
<dbReference type="eggNOG" id="ENOG502R62B">
    <property type="taxonomic scope" value="Eukaryota"/>
</dbReference>
<dbReference type="Gramene" id="EFJ38690">
    <property type="protein sequence ID" value="EFJ38690"/>
    <property type="gene ID" value="SELMODRAFT_402807"/>
</dbReference>
<keyword evidence="4" id="KW-1185">Reference proteome</keyword>
<feature type="chain" id="PRO_5003121003" evidence="2">
    <location>
        <begin position="23"/>
        <end position="136"/>
    </location>
</feature>
<evidence type="ECO:0000256" key="2">
    <source>
        <dbReference type="SAM" id="SignalP"/>
    </source>
</evidence>
<dbReference type="Proteomes" id="UP000001514">
    <property type="component" value="Unassembled WGS sequence"/>
</dbReference>
<reference evidence="3 4" key="1">
    <citation type="journal article" date="2011" name="Science">
        <title>The Selaginella genome identifies genetic changes associated with the evolution of vascular plants.</title>
        <authorList>
            <person name="Banks J.A."/>
            <person name="Nishiyama T."/>
            <person name="Hasebe M."/>
            <person name="Bowman J.L."/>
            <person name="Gribskov M."/>
            <person name="dePamphilis C."/>
            <person name="Albert V.A."/>
            <person name="Aono N."/>
            <person name="Aoyama T."/>
            <person name="Ambrose B.A."/>
            <person name="Ashton N.W."/>
            <person name="Axtell M.J."/>
            <person name="Barker E."/>
            <person name="Barker M.S."/>
            <person name="Bennetzen J.L."/>
            <person name="Bonawitz N.D."/>
            <person name="Chapple C."/>
            <person name="Cheng C."/>
            <person name="Correa L.G."/>
            <person name="Dacre M."/>
            <person name="DeBarry J."/>
            <person name="Dreyer I."/>
            <person name="Elias M."/>
            <person name="Engstrom E.M."/>
            <person name="Estelle M."/>
            <person name="Feng L."/>
            <person name="Finet C."/>
            <person name="Floyd S.K."/>
            <person name="Frommer W.B."/>
            <person name="Fujita T."/>
            <person name="Gramzow L."/>
            <person name="Gutensohn M."/>
            <person name="Harholt J."/>
            <person name="Hattori M."/>
            <person name="Heyl A."/>
            <person name="Hirai T."/>
            <person name="Hiwatashi Y."/>
            <person name="Ishikawa M."/>
            <person name="Iwata M."/>
            <person name="Karol K.G."/>
            <person name="Koehler B."/>
            <person name="Kolukisaoglu U."/>
            <person name="Kubo M."/>
            <person name="Kurata T."/>
            <person name="Lalonde S."/>
            <person name="Li K."/>
            <person name="Li Y."/>
            <person name="Litt A."/>
            <person name="Lyons E."/>
            <person name="Manning G."/>
            <person name="Maruyama T."/>
            <person name="Michael T.P."/>
            <person name="Mikami K."/>
            <person name="Miyazaki S."/>
            <person name="Morinaga S."/>
            <person name="Murata T."/>
            <person name="Mueller-Roeber B."/>
            <person name="Nelson D.R."/>
            <person name="Obara M."/>
            <person name="Oguri Y."/>
            <person name="Olmstead R.G."/>
            <person name="Onodera N."/>
            <person name="Petersen B.L."/>
            <person name="Pils B."/>
            <person name="Prigge M."/>
            <person name="Rensing S.A."/>
            <person name="Riano-Pachon D.M."/>
            <person name="Roberts A.W."/>
            <person name="Sato Y."/>
            <person name="Scheller H.V."/>
            <person name="Schulz B."/>
            <person name="Schulz C."/>
            <person name="Shakirov E.V."/>
            <person name="Shibagaki N."/>
            <person name="Shinohara N."/>
            <person name="Shippen D.E."/>
            <person name="Soerensen I."/>
            <person name="Sotooka R."/>
            <person name="Sugimoto N."/>
            <person name="Sugita M."/>
            <person name="Sumikawa N."/>
            <person name="Tanurdzic M."/>
            <person name="Theissen G."/>
            <person name="Ulvskov P."/>
            <person name="Wakazuki S."/>
            <person name="Weng J.K."/>
            <person name="Willats W.W."/>
            <person name="Wipf D."/>
            <person name="Wolf P.G."/>
            <person name="Yang L."/>
            <person name="Zimmer A.D."/>
            <person name="Zhu Q."/>
            <person name="Mitros T."/>
            <person name="Hellsten U."/>
            <person name="Loque D."/>
            <person name="Otillar R."/>
            <person name="Salamov A."/>
            <person name="Schmutz J."/>
            <person name="Shapiro H."/>
            <person name="Lindquist E."/>
            <person name="Lucas S."/>
            <person name="Rokhsar D."/>
            <person name="Grigoriev I.V."/>
        </authorList>
    </citation>
    <scope>NUCLEOTIDE SEQUENCE [LARGE SCALE GENOMIC DNA]</scope>
</reference>
<proteinExistence type="predicted"/>
<dbReference type="KEGG" id="smo:SELMODRAFT_402807"/>
<dbReference type="HOGENOM" id="CLU_1878988_0_0_1"/>
<keyword evidence="2" id="KW-0732">Signal</keyword>
<dbReference type="InParanoid" id="D8QN42"/>
<protein>
    <submittedName>
        <fullName evidence="3">Uncharacterized protein</fullName>
    </submittedName>
</protein>
<name>D8QN42_SELML</name>
<feature type="region of interest" description="Disordered" evidence="1">
    <location>
        <begin position="117"/>
        <end position="136"/>
    </location>
</feature>
<evidence type="ECO:0000313" key="4">
    <source>
        <dbReference type="Proteomes" id="UP000001514"/>
    </source>
</evidence>
<feature type="signal peptide" evidence="2">
    <location>
        <begin position="1"/>
        <end position="22"/>
    </location>
</feature>
<evidence type="ECO:0000313" key="3">
    <source>
        <dbReference type="EMBL" id="EFJ38690.1"/>
    </source>
</evidence>
<dbReference type="PANTHER" id="PTHR33237:SF21">
    <property type="entry name" value="TRANSMEMBRANE PROTEIN"/>
    <property type="match status" value="1"/>
</dbReference>
<dbReference type="OrthoDB" id="755532at2759"/>
<dbReference type="PANTHER" id="PTHR33237">
    <property type="entry name" value="F2P16.13 PROTEIN-RELATED"/>
    <property type="match status" value="1"/>
</dbReference>
<dbReference type="AlphaFoldDB" id="D8QN42"/>
<organism evidence="4">
    <name type="scientific">Selaginella moellendorffii</name>
    <name type="common">Spikemoss</name>
    <dbReference type="NCBI Taxonomy" id="88036"/>
    <lineage>
        <taxon>Eukaryota</taxon>
        <taxon>Viridiplantae</taxon>
        <taxon>Streptophyta</taxon>
        <taxon>Embryophyta</taxon>
        <taxon>Tracheophyta</taxon>
        <taxon>Lycopodiopsida</taxon>
        <taxon>Selaginellales</taxon>
        <taxon>Selaginellaceae</taxon>
        <taxon>Selaginella</taxon>
    </lineage>
</organism>